<comment type="caution">
    <text evidence="10">The sequence shown here is derived from an EMBL/GenBank/DDBJ whole genome shotgun (WGS) entry which is preliminary data.</text>
</comment>
<keyword evidence="6 9" id="KW-0472">Membrane</keyword>
<dbReference type="InterPro" id="IPR050363">
    <property type="entry name" value="MIP/Aquaporin"/>
</dbReference>
<dbReference type="PANTHER" id="PTHR43829:SF24">
    <property type="entry name" value="MIP AQUAPORIN (EUROFUNG)"/>
    <property type="match status" value="1"/>
</dbReference>
<comment type="subcellular location">
    <subcellularLocation>
        <location evidence="1">Membrane</location>
        <topology evidence="1">Multi-pass membrane protein</topology>
    </subcellularLocation>
</comment>
<sequence length="447" mass="49822">MADGEPSRPRARSEATRIRGLATQGLHRRSTGGPSRQARSGRVPSLTSRATMAERTQGQFTLAGSEETTQHQMAHEPFVHPGYTELNPEYEQGPNAKPVWSLTKPLPRVERPGMVPTKQELLQSRAKPQLPAEKSQKLGLDVDLNELEEGRTAKTVDPARWRRRLMMRVRSGRITLPGDKQGGLTDFTEVDESAYPEDLHPLIQGLVEDEVHNNTQSAVAESLAVFIQLVVGLSADLSVTLPSTTNPNTTAWAWAPTSIPQSRMLWFYRGFPKRKMPEYFAAQFIGAFVAALAVYALYYHSITEYLSFSTNFTTEIMNSFVTSQRNPWIGPATAFFNEFLGIVVLSITLLALGDDQNAPPGAGMNALIVGLTIYCLSLTFSYQTGAAFNPSRDFSPRLALLALGYRRGLFANPYWFYGPTQRAMRKSCMKWEARLRSTKREIEKIAT</sequence>
<feature type="compositionally biased region" description="Basic and acidic residues" evidence="8">
    <location>
        <begin position="1"/>
        <end position="17"/>
    </location>
</feature>
<evidence type="ECO:0000256" key="9">
    <source>
        <dbReference type="SAM" id="Phobius"/>
    </source>
</evidence>
<keyword evidence="3 7" id="KW-0813">Transport</keyword>
<organism evidence="10 11">
    <name type="scientific">Aspergillus cavernicola</name>
    <dbReference type="NCBI Taxonomy" id="176166"/>
    <lineage>
        <taxon>Eukaryota</taxon>
        <taxon>Fungi</taxon>
        <taxon>Dikarya</taxon>
        <taxon>Ascomycota</taxon>
        <taxon>Pezizomycotina</taxon>
        <taxon>Eurotiomycetes</taxon>
        <taxon>Eurotiomycetidae</taxon>
        <taxon>Eurotiales</taxon>
        <taxon>Aspergillaceae</taxon>
        <taxon>Aspergillus</taxon>
        <taxon>Aspergillus subgen. Nidulantes</taxon>
    </lineage>
</organism>
<gene>
    <name evidence="10" type="ORF">BDW59DRAFT_175254</name>
</gene>
<evidence type="ECO:0000256" key="5">
    <source>
        <dbReference type="ARBA" id="ARBA00022989"/>
    </source>
</evidence>
<dbReference type="EMBL" id="JBFXLS010000086">
    <property type="protein sequence ID" value="KAL2818183.1"/>
    <property type="molecule type" value="Genomic_DNA"/>
</dbReference>
<evidence type="ECO:0000256" key="7">
    <source>
        <dbReference type="RuleBase" id="RU000477"/>
    </source>
</evidence>
<proteinExistence type="inferred from homology"/>
<keyword evidence="4 7" id="KW-0812">Transmembrane</keyword>
<evidence type="ECO:0000256" key="1">
    <source>
        <dbReference type="ARBA" id="ARBA00004141"/>
    </source>
</evidence>
<feature type="transmembrane region" description="Helical" evidence="9">
    <location>
        <begin position="279"/>
        <end position="298"/>
    </location>
</feature>
<evidence type="ECO:0000313" key="10">
    <source>
        <dbReference type="EMBL" id="KAL2818183.1"/>
    </source>
</evidence>
<dbReference type="PANTHER" id="PTHR43829">
    <property type="entry name" value="AQUAPORIN OR AQUAGLYCEROPORIN RELATED"/>
    <property type="match status" value="1"/>
</dbReference>
<evidence type="ECO:0000256" key="4">
    <source>
        <dbReference type="ARBA" id="ARBA00022692"/>
    </source>
</evidence>
<dbReference type="Pfam" id="PF00230">
    <property type="entry name" value="MIP"/>
    <property type="match status" value="1"/>
</dbReference>
<feature type="transmembrane region" description="Helical" evidence="9">
    <location>
        <begin position="364"/>
        <end position="382"/>
    </location>
</feature>
<evidence type="ECO:0000256" key="8">
    <source>
        <dbReference type="SAM" id="MobiDB-lite"/>
    </source>
</evidence>
<name>A0ABR4HRR5_9EURO</name>
<dbReference type="PRINTS" id="PR00783">
    <property type="entry name" value="MINTRINSICP"/>
</dbReference>
<dbReference type="Gene3D" id="1.20.1080.10">
    <property type="entry name" value="Glycerol uptake facilitator protein"/>
    <property type="match status" value="1"/>
</dbReference>
<comment type="similarity">
    <text evidence="2 7">Belongs to the MIP/aquaporin (TC 1.A.8) family.</text>
</comment>
<dbReference type="InterPro" id="IPR000425">
    <property type="entry name" value="MIP"/>
</dbReference>
<accession>A0ABR4HRR5</accession>
<evidence type="ECO:0000256" key="6">
    <source>
        <dbReference type="ARBA" id="ARBA00023136"/>
    </source>
</evidence>
<feature type="transmembrane region" description="Helical" evidence="9">
    <location>
        <begin position="328"/>
        <end position="352"/>
    </location>
</feature>
<keyword evidence="11" id="KW-1185">Reference proteome</keyword>
<reference evidence="10 11" key="1">
    <citation type="submission" date="2024-07" db="EMBL/GenBank/DDBJ databases">
        <title>Section-level genome sequencing and comparative genomics of Aspergillus sections Usti and Cavernicolus.</title>
        <authorList>
            <consortium name="Lawrence Berkeley National Laboratory"/>
            <person name="Nybo J.L."/>
            <person name="Vesth T.C."/>
            <person name="Theobald S."/>
            <person name="Frisvad J.C."/>
            <person name="Larsen T.O."/>
            <person name="Kjaerboelling I."/>
            <person name="Rothschild-Mancinelli K."/>
            <person name="Lyhne E.K."/>
            <person name="Kogle M.E."/>
            <person name="Barry K."/>
            <person name="Clum A."/>
            <person name="Na H."/>
            <person name="Ledsgaard L."/>
            <person name="Lin J."/>
            <person name="Lipzen A."/>
            <person name="Kuo A."/>
            <person name="Riley R."/>
            <person name="Mondo S."/>
            <person name="LaButti K."/>
            <person name="Haridas S."/>
            <person name="Pangalinan J."/>
            <person name="Salamov A.A."/>
            <person name="Simmons B.A."/>
            <person name="Magnuson J.K."/>
            <person name="Chen J."/>
            <person name="Drula E."/>
            <person name="Henrissat B."/>
            <person name="Wiebenga A."/>
            <person name="Lubbers R.J."/>
            <person name="Gomes A.C."/>
            <person name="Makela M.R."/>
            <person name="Stajich J."/>
            <person name="Grigoriev I.V."/>
            <person name="Mortensen U.H."/>
            <person name="De vries R.P."/>
            <person name="Baker S.E."/>
            <person name="Andersen M.R."/>
        </authorList>
    </citation>
    <scope>NUCLEOTIDE SEQUENCE [LARGE SCALE GENOMIC DNA]</scope>
    <source>
        <strain evidence="10 11">CBS 600.67</strain>
    </source>
</reference>
<dbReference type="Proteomes" id="UP001610335">
    <property type="component" value="Unassembled WGS sequence"/>
</dbReference>
<evidence type="ECO:0000313" key="11">
    <source>
        <dbReference type="Proteomes" id="UP001610335"/>
    </source>
</evidence>
<keyword evidence="5 9" id="KW-1133">Transmembrane helix</keyword>
<evidence type="ECO:0000256" key="2">
    <source>
        <dbReference type="ARBA" id="ARBA00006175"/>
    </source>
</evidence>
<feature type="region of interest" description="Disordered" evidence="8">
    <location>
        <begin position="1"/>
        <end position="52"/>
    </location>
</feature>
<protein>
    <submittedName>
        <fullName evidence="10">Aquaporin-like protein</fullName>
    </submittedName>
</protein>
<dbReference type="InterPro" id="IPR023271">
    <property type="entry name" value="Aquaporin-like"/>
</dbReference>
<evidence type="ECO:0000256" key="3">
    <source>
        <dbReference type="ARBA" id="ARBA00022448"/>
    </source>
</evidence>
<dbReference type="SUPFAM" id="SSF81338">
    <property type="entry name" value="Aquaporin-like"/>
    <property type="match status" value="1"/>
</dbReference>